<dbReference type="AlphaFoldDB" id="A0A0N9I0I2"/>
<evidence type="ECO:0000313" key="3">
    <source>
        <dbReference type="Proteomes" id="UP000063699"/>
    </source>
</evidence>
<dbReference type="PANTHER" id="PTHR43792:SF1">
    <property type="entry name" value="N-ACETYLTRANSFERASE DOMAIN-CONTAINING PROTEIN"/>
    <property type="match status" value="1"/>
</dbReference>
<dbReference type="SUPFAM" id="SSF55729">
    <property type="entry name" value="Acyl-CoA N-acyltransferases (Nat)"/>
    <property type="match status" value="1"/>
</dbReference>
<dbReference type="InterPro" id="IPR051531">
    <property type="entry name" value="N-acetyltransferase"/>
</dbReference>
<keyword evidence="2" id="KW-0808">Transferase</keyword>
<dbReference type="Gene3D" id="3.40.630.30">
    <property type="match status" value="1"/>
</dbReference>
<organism evidence="2 3">
    <name type="scientific">Kibdelosporangium phytohabitans</name>
    <dbReference type="NCBI Taxonomy" id="860235"/>
    <lineage>
        <taxon>Bacteria</taxon>
        <taxon>Bacillati</taxon>
        <taxon>Actinomycetota</taxon>
        <taxon>Actinomycetes</taxon>
        <taxon>Pseudonocardiales</taxon>
        <taxon>Pseudonocardiaceae</taxon>
        <taxon>Kibdelosporangium</taxon>
    </lineage>
</organism>
<evidence type="ECO:0000259" key="1">
    <source>
        <dbReference type="PROSITE" id="PS51186"/>
    </source>
</evidence>
<dbReference type="RefSeq" id="WP_054289905.1">
    <property type="nucleotide sequence ID" value="NZ_CP012752.1"/>
</dbReference>
<reference evidence="2 3" key="1">
    <citation type="submission" date="2015-07" db="EMBL/GenBank/DDBJ databases">
        <title>Genome sequencing of Kibdelosporangium phytohabitans.</title>
        <authorList>
            <person name="Qin S."/>
            <person name="Xing K."/>
        </authorList>
    </citation>
    <scope>NUCLEOTIDE SEQUENCE [LARGE SCALE GENOMIC DNA]</scope>
    <source>
        <strain evidence="2 3">KLBMP1111</strain>
    </source>
</reference>
<dbReference type="EMBL" id="CP012752">
    <property type="protein sequence ID" value="ALG07997.1"/>
    <property type="molecule type" value="Genomic_DNA"/>
</dbReference>
<protein>
    <submittedName>
        <fullName evidence="2">Acetyltransferase</fullName>
    </submittedName>
</protein>
<dbReference type="PROSITE" id="PS51186">
    <property type="entry name" value="GNAT"/>
    <property type="match status" value="1"/>
</dbReference>
<proteinExistence type="predicted"/>
<dbReference type="KEGG" id="kphy:AOZ06_14690"/>
<feature type="domain" description="N-acetyltransferase" evidence="1">
    <location>
        <begin position="13"/>
        <end position="181"/>
    </location>
</feature>
<sequence>MFVPPDKIETDRLWLRAFTPADLDELHDIRSRPEVHTYLYGEALTRDEVKAKLDERIAKMSRLTQPGDSLLLAVVRKDTGAMIGDVNIEWLSGPHQQAEIGYVLHPDHYGKGFATEASRPLLRIAFEELKAHRVIGRLDARNEASGRVLAKLGMRKEAHFVDNEFVKGEWCSEVVYAILAREWVARDSAG</sequence>
<dbReference type="Pfam" id="PF13302">
    <property type="entry name" value="Acetyltransf_3"/>
    <property type="match status" value="1"/>
</dbReference>
<dbReference type="Proteomes" id="UP000063699">
    <property type="component" value="Chromosome"/>
</dbReference>
<accession>A0A0N9I0I2</accession>
<dbReference type="GO" id="GO:0016747">
    <property type="term" value="F:acyltransferase activity, transferring groups other than amino-acyl groups"/>
    <property type="evidence" value="ECO:0007669"/>
    <property type="project" value="InterPro"/>
</dbReference>
<dbReference type="STRING" id="860235.AOZ06_14690"/>
<dbReference type="PANTHER" id="PTHR43792">
    <property type="entry name" value="GNAT FAMILY, PUTATIVE (AFU_ORTHOLOGUE AFUA_3G00765)-RELATED-RELATED"/>
    <property type="match status" value="1"/>
</dbReference>
<evidence type="ECO:0000313" key="2">
    <source>
        <dbReference type="EMBL" id="ALG07997.1"/>
    </source>
</evidence>
<dbReference type="InterPro" id="IPR000182">
    <property type="entry name" value="GNAT_dom"/>
</dbReference>
<gene>
    <name evidence="2" type="ORF">AOZ06_14690</name>
</gene>
<keyword evidence="3" id="KW-1185">Reference proteome</keyword>
<name>A0A0N9I0I2_9PSEU</name>
<dbReference type="OrthoDB" id="9132139at2"/>
<dbReference type="InterPro" id="IPR016181">
    <property type="entry name" value="Acyl_CoA_acyltransferase"/>
</dbReference>